<name>A0ABS4J4H6_9BACL</name>
<proteinExistence type="predicted"/>
<sequence length="335" mass="36596">MSKEWSKELGMEMYRSMLRIRKFEERVIRLVNENEIAGVTHEYIGQEAVAVGISAALEQDDIITSTHRGHGHIIAKGGLVRRMMAELFGRSTGYNRGRGGSMHIADLSLGIYGANGIVAAGAPIAMGAAWASKVSASARVAVSFFGDGAVNQGVLHETMNMASLWKLPVLFVCENNGYAVTLSSQESSANTDFAGRAAAYRMPGIKVDGMDVLQVLAAARQAIERARAGEGPTFLECMTYRYMGHHTAEATMSLQYRSKEEIEAWKLKDPIPCLFRDLQAQGVAAEEMQQALVEIECEIEEAVEYARQSPDPQPAESLELMYATPYPGLPAKGWI</sequence>
<organism evidence="5 6">
    <name type="scientific">Paenibacillus eucommiae</name>
    <dbReference type="NCBI Taxonomy" id="1355755"/>
    <lineage>
        <taxon>Bacteria</taxon>
        <taxon>Bacillati</taxon>
        <taxon>Bacillota</taxon>
        <taxon>Bacilli</taxon>
        <taxon>Bacillales</taxon>
        <taxon>Paenibacillaceae</taxon>
        <taxon>Paenibacillus</taxon>
    </lineage>
</organism>
<dbReference type="SUPFAM" id="SSF52518">
    <property type="entry name" value="Thiamin diphosphate-binding fold (THDP-binding)"/>
    <property type="match status" value="1"/>
</dbReference>
<dbReference type="InterPro" id="IPR029061">
    <property type="entry name" value="THDP-binding"/>
</dbReference>
<dbReference type="Gene3D" id="3.40.50.970">
    <property type="match status" value="1"/>
</dbReference>
<evidence type="ECO:0000259" key="4">
    <source>
        <dbReference type="Pfam" id="PF00676"/>
    </source>
</evidence>
<protein>
    <submittedName>
        <fullName evidence="5">Pyruvate dehydrogenase E1 component alpha subunit</fullName>
        <ecNumber evidence="5">1.2.4.1</ecNumber>
    </submittedName>
</protein>
<keyword evidence="2 5" id="KW-0560">Oxidoreductase</keyword>
<evidence type="ECO:0000313" key="6">
    <source>
        <dbReference type="Proteomes" id="UP001519287"/>
    </source>
</evidence>
<dbReference type="Proteomes" id="UP001519287">
    <property type="component" value="Unassembled WGS sequence"/>
</dbReference>
<dbReference type="GO" id="GO:0004739">
    <property type="term" value="F:pyruvate dehydrogenase (acetyl-transferring) activity"/>
    <property type="evidence" value="ECO:0007669"/>
    <property type="project" value="UniProtKB-EC"/>
</dbReference>
<evidence type="ECO:0000256" key="1">
    <source>
        <dbReference type="ARBA" id="ARBA00001964"/>
    </source>
</evidence>
<feature type="domain" description="Dehydrogenase E1 component" evidence="4">
    <location>
        <begin position="16"/>
        <end position="314"/>
    </location>
</feature>
<keyword evidence="6" id="KW-1185">Reference proteome</keyword>
<comment type="caution">
    <text evidence="5">The sequence shown here is derived from an EMBL/GenBank/DDBJ whole genome shotgun (WGS) entry which is preliminary data.</text>
</comment>
<dbReference type="PANTHER" id="PTHR11516">
    <property type="entry name" value="PYRUVATE DEHYDROGENASE E1 COMPONENT, ALPHA SUBUNIT BACTERIAL AND ORGANELLAR"/>
    <property type="match status" value="1"/>
</dbReference>
<accession>A0ABS4J4H6</accession>
<dbReference type="EC" id="1.2.4.1" evidence="5"/>
<gene>
    <name evidence="5" type="ORF">J2Z66_005627</name>
</gene>
<dbReference type="InterPro" id="IPR050642">
    <property type="entry name" value="PDH_E1_Alpha_Subunit"/>
</dbReference>
<keyword evidence="5" id="KW-0670">Pyruvate</keyword>
<comment type="cofactor">
    <cofactor evidence="1">
        <name>thiamine diphosphate</name>
        <dbReference type="ChEBI" id="CHEBI:58937"/>
    </cofactor>
</comment>
<dbReference type="CDD" id="cd02000">
    <property type="entry name" value="TPP_E1_PDC_ADC_BCADC"/>
    <property type="match status" value="1"/>
</dbReference>
<dbReference type="InterPro" id="IPR001017">
    <property type="entry name" value="DH_E1"/>
</dbReference>
<dbReference type="PANTHER" id="PTHR11516:SF60">
    <property type="entry name" value="PYRUVATE DEHYDROGENASE E1 COMPONENT SUBUNIT ALPHA"/>
    <property type="match status" value="1"/>
</dbReference>
<evidence type="ECO:0000256" key="2">
    <source>
        <dbReference type="ARBA" id="ARBA00023002"/>
    </source>
</evidence>
<dbReference type="RefSeq" id="WP_209975866.1">
    <property type="nucleotide sequence ID" value="NZ_JAGGLB010000022.1"/>
</dbReference>
<evidence type="ECO:0000313" key="5">
    <source>
        <dbReference type="EMBL" id="MBP1994001.1"/>
    </source>
</evidence>
<evidence type="ECO:0000256" key="3">
    <source>
        <dbReference type="ARBA" id="ARBA00023052"/>
    </source>
</evidence>
<keyword evidence="3" id="KW-0786">Thiamine pyrophosphate</keyword>
<dbReference type="EMBL" id="JAGGLB010000022">
    <property type="protein sequence ID" value="MBP1994001.1"/>
    <property type="molecule type" value="Genomic_DNA"/>
</dbReference>
<dbReference type="Pfam" id="PF00676">
    <property type="entry name" value="E1_dh"/>
    <property type="match status" value="1"/>
</dbReference>
<reference evidence="5 6" key="1">
    <citation type="submission" date="2021-03" db="EMBL/GenBank/DDBJ databases">
        <title>Genomic Encyclopedia of Type Strains, Phase IV (KMG-IV): sequencing the most valuable type-strain genomes for metagenomic binning, comparative biology and taxonomic classification.</title>
        <authorList>
            <person name="Goeker M."/>
        </authorList>
    </citation>
    <scope>NUCLEOTIDE SEQUENCE [LARGE SCALE GENOMIC DNA]</scope>
    <source>
        <strain evidence="5 6">DSM 26048</strain>
    </source>
</reference>